<comment type="caution">
    <text evidence="2">The sequence shown here is derived from an EMBL/GenBank/DDBJ whole genome shotgun (WGS) entry which is preliminary data.</text>
</comment>
<feature type="compositionally biased region" description="Basic residues" evidence="1">
    <location>
        <begin position="91"/>
        <end position="100"/>
    </location>
</feature>
<feature type="compositionally biased region" description="Low complexity" evidence="1">
    <location>
        <begin position="1"/>
        <end position="16"/>
    </location>
</feature>
<feature type="region of interest" description="Disordered" evidence="1">
    <location>
        <begin position="1"/>
        <end position="263"/>
    </location>
</feature>
<reference evidence="2 3" key="1">
    <citation type="submission" date="2018-03" db="EMBL/GenBank/DDBJ databases">
        <title>Draft Genome Sequences of the Obligatory Marine Myxobacteria Enhygromyxa salina SWB007.</title>
        <authorList>
            <person name="Poehlein A."/>
            <person name="Moghaddam J.A."/>
            <person name="Harms H."/>
            <person name="Alanjari M."/>
            <person name="Koenig G.M."/>
            <person name="Daniel R."/>
            <person name="Schaeberle T.F."/>
        </authorList>
    </citation>
    <scope>NUCLEOTIDE SEQUENCE [LARGE SCALE GENOMIC DNA]</scope>
    <source>
        <strain evidence="2 3">SWB007</strain>
    </source>
</reference>
<feature type="compositionally biased region" description="Low complexity" evidence="1">
    <location>
        <begin position="180"/>
        <end position="189"/>
    </location>
</feature>
<sequence length="263" mass="28104">MGSAATRTRADGAAGASGRGQRRAVHSDPKDGRVPRSTRWRRHDREPGGARRRDGDGGRRPGDDRGVGPGSDRPPTSGAGLDARRLQARSQARRGRHGRGVRGPQGQARPVGRAQGAVGHSRGPPVSIQARVSSARGRQARQPDRARRAGRAAQRPGVLHDGAGRRRVVRRLRPRRHPRGPAAQPGPARARARSADRRCPPPPPRPLRPPGSQAFERAGHPRGAGGDPRLWGRLGAVGGRRRHDPRRPDDGHAGLHGAGASRR</sequence>
<name>A0A2S9YIF6_9BACT</name>
<feature type="compositionally biased region" description="Low complexity" evidence="1">
    <location>
        <begin position="151"/>
        <end position="161"/>
    </location>
</feature>
<feature type="compositionally biased region" description="Basic residues" evidence="1">
    <location>
        <begin position="165"/>
        <end position="179"/>
    </location>
</feature>
<feature type="compositionally biased region" description="Basic and acidic residues" evidence="1">
    <location>
        <begin position="25"/>
        <end position="34"/>
    </location>
</feature>
<proteinExistence type="predicted"/>
<dbReference type="AlphaFoldDB" id="A0A2S9YIF6"/>
<feature type="compositionally biased region" description="Basic and acidic residues" evidence="1">
    <location>
        <begin position="43"/>
        <end position="66"/>
    </location>
</feature>
<evidence type="ECO:0000256" key="1">
    <source>
        <dbReference type="SAM" id="MobiDB-lite"/>
    </source>
</evidence>
<evidence type="ECO:0000313" key="2">
    <source>
        <dbReference type="EMBL" id="PRQ04898.1"/>
    </source>
</evidence>
<dbReference type="EMBL" id="PVNL01000100">
    <property type="protein sequence ID" value="PRQ04898.1"/>
    <property type="molecule type" value="Genomic_DNA"/>
</dbReference>
<dbReference type="Proteomes" id="UP000238823">
    <property type="component" value="Unassembled WGS sequence"/>
</dbReference>
<gene>
    <name evidence="2" type="ORF">ENSA7_48290</name>
</gene>
<organism evidence="2 3">
    <name type="scientific">Enhygromyxa salina</name>
    <dbReference type="NCBI Taxonomy" id="215803"/>
    <lineage>
        <taxon>Bacteria</taxon>
        <taxon>Pseudomonadati</taxon>
        <taxon>Myxococcota</taxon>
        <taxon>Polyangia</taxon>
        <taxon>Nannocystales</taxon>
        <taxon>Nannocystaceae</taxon>
        <taxon>Enhygromyxa</taxon>
    </lineage>
</organism>
<accession>A0A2S9YIF6</accession>
<feature type="compositionally biased region" description="Pro residues" evidence="1">
    <location>
        <begin position="200"/>
        <end position="209"/>
    </location>
</feature>
<evidence type="ECO:0000313" key="3">
    <source>
        <dbReference type="Proteomes" id="UP000238823"/>
    </source>
</evidence>
<protein>
    <submittedName>
        <fullName evidence="2">Uncharacterized protein</fullName>
    </submittedName>
</protein>